<comment type="caution">
    <text evidence="2">The sequence shown here is derived from an EMBL/GenBank/DDBJ whole genome shotgun (WGS) entry which is preliminary data.</text>
</comment>
<dbReference type="AlphaFoldDB" id="A0A120FQT6"/>
<feature type="domain" description="JmjC" evidence="1">
    <location>
        <begin position="84"/>
        <end position="245"/>
    </location>
</feature>
<organism evidence="2 3">
    <name type="scientific">Bradyrhizobium macuxiense</name>
    <dbReference type="NCBI Taxonomy" id="1755647"/>
    <lineage>
        <taxon>Bacteria</taxon>
        <taxon>Pseudomonadati</taxon>
        <taxon>Pseudomonadota</taxon>
        <taxon>Alphaproteobacteria</taxon>
        <taxon>Hyphomicrobiales</taxon>
        <taxon>Nitrobacteraceae</taxon>
        <taxon>Bradyrhizobium</taxon>
    </lineage>
</organism>
<name>A0A120FQT6_9BRAD</name>
<dbReference type="OrthoDB" id="7977346at2"/>
<dbReference type="InterPro" id="IPR003347">
    <property type="entry name" value="JmjC_dom"/>
</dbReference>
<protein>
    <recommendedName>
        <fullName evidence="1">JmjC domain-containing protein</fullName>
    </recommendedName>
</protein>
<dbReference type="EMBL" id="LNCU01000034">
    <property type="protein sequence ID" value="KWV58997.1"/>
    <property type="molecule type" value="Genomic_DNA"/>
</dbReference>
<gene>
    <name evidence="2" type="ORF">AS156_32955</name>
</gene>
<sequence>MTTDRLFTSWDETHSELWGHQTIRLEHSLHRQPAFSLDDLARLIETYPREHYSLVRTGAQGSSRIWRDGDIGKLSGREVIEAISRGGLWLNLREVSSIDRRYHDMIDQMFAEVAAKVPGFEAPTHQAGILISSPDAQVYYHVDLPGQGLIQIAGRKRVYVYPNTPPFIRPEHLEDCALFQSEVDIPYADWYDEHAKVIDLEPGQMLSWPLNAPHRVENLCTLNVSMTVSYVNDAVRRAQALHLANGMLRHRFGYTPKSDRLRGPAFFAKRVTQRLLRDSKWVKRERAARCPIEFRLDEADTGTVADLLKATSKAASEVASDSRFWK</sequence>
<dbReference type="Proteomes" id="UP000057737">
    <property type="component" value="Unassembled WGS sequence"/>
</dbReference>
<dbReference type="SUPFAM" id="SSF51197">
    <property type="entry name" value="Clavaminate synthase-like"/>
    <property type="match status" value="1"/>
</dbReference>
<keyword evidence="3" id="KW-1185">Reference proteome</keyword>
<reference evidence="2 3" key="1">
    <citation type="submission" date="2015-11" db="EMBL/GenBank/DDBJ databases">
        <title>Draft Genome Sequence of the Strain BR 10303 (Bradyrhizobium sp.) isolated from nodules of Centrolobium paraense.</title>
        <authorList>
            <person name="Zelli J.E."/>
            <person name="Simoes-Araujo J.L."/>
            <person name="Barauna A.C."/>
            <person name="Silva K."/>
        </authorList>
    </citation>
    <scope>NUCLEOTIDE SEQUENCE [LARGE SCALE GENOMIC DNA]</scope>
    <source>
        <strain evidence="2 3">BR 10303</strain>
    </source>
</reference>
<accession>A0A120FQT6</accession>
<proteinExistence type="predicted"/>
<evidence type="ECO:0000259" key="1">
    <source>
        <dbReference type="PROSITE" id="PS51184"/>
    </source>
</evidence>
<evidence type="ECO:0000313" key="3">
    <source>
        <dbReference type="Proteomes" id="UP000057737"/>
    </source>
</evidence>
<dbReference type="PROSITE" id="PS51184">
    <property type="entry name" value="JMJC"/>
    <property type="match status" value="1"/>
</dbReference>
<dbReference type="Gene3D" id="2.60.120.650">
    <property type="entry name" value="Cupin"/>
    <property type="match status" value="1"/>
</dbReference>
<evidence type="ECO:0000313" key="2">
    <source>
        <dbReference type="EMBL" id="KWV58997.1"/>
    </source>
</evidence>